<accession>A0A7S4PDA7</accession>
<dbReference type="InterPro" id="IPR016024">
    <property type="entry name" value="ARM-type_fold"/>
</dbReference>
<protein>
    <submittedName>
        <fullName evidence="1">Uncharacterized protein</fullName>
    </submittedName>
</protein>
<dbReference type="InterPro" id="IPR040059">
    <property type="entry name" value="PUM3"/>
</dbReference>
<organism evidence="1">
    <name type="scientific">Paramoeba aestuarina</name>
    <dbReference type="NCBI Taxonomy" id="180227"/>
    <lineage>
        <taxon>Eukaryota</taxon>
        <taxon>Amoebozoa</taxon>
        <taxon>Discosea</taxon>
        <taxon>Flabellinia</taxon>
        <taxon>Dactylopodida</taxon>
        <taxon>Paramoebidae</taxon>
        <taxon>Paramoeba</taxon>
    </lineage>
</organism>
<reference evidence="1" key="1">
    <citation type="submission" date="2021-01" db="EMBL/GenBank/DDBJ databases">
        <authorList>
            <person name="Corre E."/>
            <person name="Pelletier E."/>
            <person name="Niang G."/>
            <person name="Scheremetjew M."/>
            <person name="Finn R."/>
            <person name="Kale V."/>
            <person name="Holt S."/>
            <person name="Cochrane G."/>
            <person name="Meng A."/>
            <person name="Brown T."/>
            <person name="Cohen L."/>
        </authorList>
    </citation>
    <scope>NUCLEOTIDE SEQUENCE</scope>
    <source>
        <strain evidence="1">SoJaBio B1-5/56/2</strain>
    </source>
</reference>
<dbReference type="GO" id="GO:0006417">
    <property type="term" value="P:regulation of translation"/>
    <property type="evidence" value="ECO:0007669"/>
    <property type="project" value="TreeGrafter"/>
</dbReference>
<evidence type="ECO:0000313" key="1">
    <source>
        <dbReference type="EMBL" id="CAE2331263.1"/>
    </source>
</evidence>
<dbReference type="GO" id="GO:0005730">
    <property type="term" value="C:nucleolus"/>
    <property type="evidence" value="ECO:0007669"/>
    <property type="project" value="TreeGrafter"/>
</dbReference>
<dbReference type="AlphaFoldDB" id="A0A7S4PDA7"/>
<dbReference type="EMBL" id="HBKR01033930">
    <property type="protein sequence ID" value="CAE2331263.1"/>
    <property type="molecule type" value="Transcribed_RNA"/>
</dbReference>
<proteinExistence type="predicted"/>
<dbReference type="SUPFAM" id="SSF48371">
    <property type="entry name" value="ARM repeat"/>
    <property type="match status" value="1"/>
</dbReference>
<name>A0A7S4PDA7_9EUKA</name>
<dbReference type="GO" id="GO:0003729">
    <property type="term" value="F:mRNA binding"/>
    <property type="evidence" value="ECO:0007669"/>
    <property type="project" value="TreeGrafter"/>
</dbReference>
<dbReference type="PANTHER" id="PTHR13389">
    <property type="entry name" value="PUMILIO HOMOLOG 3"/>
    <property type="match status" value="1"/>
</dbReference>
<dbReference type="PANTHER" id="PTHR13389:SF0">
    <property type="entry name" value="PUMILIO HOMOLOG 3"/>
    <property type="match status" value="1"/>
</dbReference>
<gene>
    <name evidence="1" type="ORF">NAES01612_LOCUS22248</name>
</gene>
<sequence length="130" mass="14546">MSLSSSHFAETEAIDLAEQYSGHKLASYCVIYGTAGDRKAICKTLKGIVMNAVCEDLGHKMLLSLLCFTDDTQMLKKMLIDEVLFVFRTTVHYCPPYLPKDIKRCFVLLPPFIPKLTEPGNTPLTNKITS</sequence>